<evidence type="ECO:0000313" key="2">
    <source>
        <dbReference type="EMBL" id="NHC15233.1"/>
    </source>
</evidence>
<feature type="transmembrane region" description="Helical" evidence="1">
    <location>
        <begin position="34"/>
        <end position="51"/>
    </location>
</feature>
<organism evidence="2 3">
    <name type="scientific">Motilibacter deserti</name>
    <dbReference type="NCBI Taxonomy" id="2714956"/>
    <lineage>
        <taxon>Bacteria</taxon>
        <taxon>Bacillati</taxon>
        <taxon>Actinomycetota</taxon>
        <taxon>Actinomycetes</taxon>
        <taxon>Motilibacterales</taxon>
        <taxon>Motilibacteraceae</taxon>
        <taxon>Motilibacter</taxon>
    </lineage>
</organism>
<keyword evidence="1" id="KW-0812">Transmembrane</keyword>
<accession>A0ABX0GXE3</accession>
<keyword evidence="1" id="KW-1133">Transmembrane helix</keyword>
<proteinExistence type="predicted"/>
<dbReference type="RefSeq" id="WP_166283499.1">
    <property type="nucleotide sequence ID" value="NZ_JAANNP010000020.1"/>
</dbReference>
<name>A0ABX0GXE3_9ACTN</name>
<sequence length="154" mass="16292">MSATEPSRAEAEQLLRMVAQTQAQAADRVVTPGWYHPALGLLLALVVAAMGAHNVMLLSPVLAVFVVGIALLVTAYKSQAGVWVGGTASGPRAKRLQQVMLVAIAGLLAVAAVLDHGLGHRWAWPAAAVLVVPLVVVLGRRYDAVYRAEMRTPR</sequence>
<dbReference type="Proteomes" id="UP000800981">
    <property type="component" value="Unassembled WGS sequence"/>
</dbReference>
<keyword evidence="3" id="KW-1185">Reference proteome</keyword>
<protein>
    <submittedName>
        <fullName evidence="2">Uncharacterized protein</fullName>
    </submittedName>
</protein>
<evidence type="ECO:0000313" key="3">
    <source>
        <dbReference type="Proteomes" id="UP000800981"/>
    </source>
</evidence>
<comment type="caution">
    <text evidence="2">The sequence shown here is derived from an EMBL/GenBank/DDBJ whole genome shotgun (WGS) entry which is preliminary data.</text>
</comment>
<feature type="transmembrane region" description="Helical" evidence="1">
    <location>
        <begin position="96"/>
        <end position="116"/>
    </location>
</feature>
<feature type="transmembrane region" description="Helical" evidence="1">
    <location>
        <begin position="57"/>
        <end position="76"/>
    </location>
</feature>
<reference evidence="2 3" key="1">
    <citation type="submission" date="2020-03" db="EMBL/GenBank/DDBJ databases">
        <title>Two novel Motilibacter sp.</title>
        <authorList>
            <person name="Liu S."/>
        </authorList>
    </citation>
    <scope>NUCLEOTIDE SEQUENCE [LARGE SCALE GENOMIC DNA]</scope>
    <source>
        <strain evidence="2 3">E257</strain>
    </source>
</reference>
<feature type="transmembrane region" description="Helical" evidence="1">
    <location>
        <begin position="122"/>
        <end position="142"/>
    </location>
</feature>
<evidence type="ECO:0000256" key="1">
    <source>
        <dbReference type="SAM" id="Phobius"/>
    </source>
</evidence>
<keyword evidence="1" id="KW-0472">Membrane</keyword>
<gene>
    <name evidence="2" type="ORF">G9H71_15735</name>
</gene>
<dbReference type="EMBL" id="JAANNP010000020">
    <property type="protein sequence ID" value="NHC15233.1"/>
    <property type="molecule type" value="Genomic_DNA"/>
</dbReference>